<accession>A0ABP5F6R7</accession>
<dbReference type="Pfam" id="PF13365">
    <property type="entry name" value="Trypsin_2"/>
    <property type="match status" value="1"/>
</dbReference>
<reference evidence="3" key="1">
    <citation type="journal article" date="2019" name="Int. J. Syst. Evol. Microbiol.">
        <title>The Global Catalogue of Microorganisms (GCM) 10K type strain sequencing project: providing services to taxonomists for standard genome sequencing and annotation.</title>
        <authorList>
            <consortium name="The Broad Institute Genomics Platform"/>
            <consortium name="The Broad Institute Genome Sequencing Center for Infectious Disease"/>
            <person name="Wu L."/>
            <person name="Ma J."/>
        </authorList>
    </citation>
    <scope>NUCLEOTIDE SEQUENCE [LARGE SCALE GENOMIC DNA]</scope>
    <source>
        <strain evidence="3">JCM 16014</strain>
    </source>
</reference>
<dbReference type="EMBL" id="BAAAQN010000004">
    <property type="protein sequence ID" value="GAA2016616.1"/>
    <property type="molecule type" value="Genomic_DNA"/>
</dbReference>
<evidence type="ECO:0000313" key="2">
    <source>
        <dbReference type="EMBL" id="GAA2016616.1"/>
    </source>
</evidence>
<name>A0ABP5F6R7_9ACTN</name>
<evidence type="ECO:0000256" key="1">
    <source>
        <dbReference type="SAM" id="MobiDB-lite"/>
    </source>
</evidence>
<sequence length="455" mass="48699">MVEMAAVTSGWEAGRAVQTVALDADGKRWFGSGYVVASDLVLTAEHVLHGGGAVAVRFVDAPGRVREVACEAVFADGRADVAVLRLVGAEPSVAAVRFGYAAGPVGCDAVGFPRFKLNDDHRAAGPEVAGLEPAGAGQSEQRRRRYRDSHHAAGICHPDSNRYAGTLEWTVAAPEHDPDPGCSPWEGMSGAAVFADGLLIAVVNEHHRREGLGRLTASRVGRWYDLLDPERLAELAALIGLPGRREDLNAALSTAGPGTHEGGPTAETDPASGHLRRSLFLAGSGIGSKLIMAPLFGSPFDPARLLGEFVESLLAIGLRDDEVEPLRSVAHGFSRATSRSQAQAFLAPYQAAMANVETIVRQRCVQSRLTWFTFGKLLFQVAYQGTYAGTTPGGDVDLSDHRDALFHLSESLEVPNSLRDEIQKFARMPNDPEMSGRLIEEARRLSRIVSTLLNP</sequence>
<dbReference type="InterPro" id="IPR009003">
    <property type="entry name" value="Peptidase_S1_PA"/>
</dbReference>
<dbReference type="Proteomes" id="UP001500751">
    <property type="component" value="Unassembled WGS sequence"/>
</dbReference>
<dbReference type="SUPFAM" id="SSF50494">
    <property type="entry name" value="Trypsin-like serine proteases"/>
    <property type="match status" value="1"/>
</dbReference>
<feature type="region of interest" description="Disordered" evidence="1">
    <location>
        <begin position="251"/>
        <end position="272"/>
    </location>
</feature>
<gene>
    <name evidence="2" type="ORF">GCM10009839_10310</name>
</gene>
<dbReference type="Gene3D" id="2.40.10.10">
    <property type="entry name" value="Trypsin-like serine proteases"/>
    <property type="match status" value="1"/>
</dbReference>
<proteinExistence type="predicted"/>
<evidence type="ECO:0008006" key="4">
    <source>
        <dbReference type="Google" id="ProtNLM"/>
    </source>
</evidence>
<protein>
    <recommendedName>
        <fullName evidence="4">Trypsin-like peptidase domain-containing protein</fullName>
    </recommendedName>
</protein>
<keyword evidence="3" id="KW-1185">Reference proteome</keyword>
<evidence type="ECO:0000313" key="3">
    <source>
        <dbReference type="Proteomes" id="UP001500751"/>
    </source>
</evidence>
<comment type="caution">
    <text evidence="2">The sequence shown here is derived from an EMBL/GenBank/DDBJ whole genome shotgun (WGS) entry which is preliminary data.</text>
</comment>
<dbReference type="InterPro" id="IPR043504">
    <property type="entry name" value="Peptidase_S1_PA_chymotrypsin"/>
</dbReference>
<organism evidence="2 3">
    <name type="scientific">Catenulispora yoronensis</name>
    <dbReference type="NCBI Taxonomy" id="450799"/>
    <lineage>
        <taxon>Bacteria</taxon>
        <taxon>Bacillati</taxon>
        <taxon>Actinomycetota</taxon>
        <taxon>Actinomycetes</taxon>
        <taxon>Catenulisporales</taxon>
        <taxon>Catenulisporaceae</taxon>
        <taxon>Catenulispora</taxon>
    </lineage>
</organism>